<keyword evidence="1" id="KW-0732">Signal</keyword>
<dbReference type="AlphaFoldDB" id="A0A5N6P1Z4"/>
<comment type="caution">
    <text evidence="3">The sequence shown here is derived from an EMBL/GenBank/DDBJ whole genome shotgun (WGS) entry which is preliminary data.</text>
</comment>
<dbReference type="PROSITE" id="PS51257">
    <property type="entry name" value="PROKAR_LIPOPROTEIN"/>
    <property type="match status" value="1"/>
</dbReference>
<feature type="domain" description="KIB1-4 beta-propeller" evidence="2">
    <location>
        <begin position="497"/>
        <end position="726"/>
    </location>
</feature>
<accession>A0A5N6P1Z4</accession>
<gene>
    <name evidence="3" type="ORF">E3N88_14634</name>
</gene>
<feature type="chain" id="PRO_5024406681" description="KIB1-4 beta-propeller domain-containing protein" evidence="1">
    <location>
        <begin position="23"/>
        <end position="744"/>
    </location>
</feature>
<evidence type="ECO:0000256" key="1">
    <source>
        <dbReference type="SAM" id="SignalP"/>
    </source>
</evidence>
<dbReference type="InterPro" id="IPR005174">
    <property type="entry name" value="KIB1-4_b-propeller"/>
</dbReference>
<evidence type="ECO:0000313" key="3">
    <source>
        <dbReference type="EMBL" id="KAD5803274.1"/>
    </source>
</evidence>
<dbReference type="OrthoDB" id="1863935at2759"/>
<feature type="signal peptide" evidence="1">
    <location>
        <begin position="1"/>
        <end position="22"/>
    </location>
</feature>
<dbReference type="PANTHER" id="PTHR33127:SF5">
    <property type="entry name" value="TRANSMEMBRANE PROTEIN"/>
    <property type="match status" value="1"/>
</dbReference>
<dbReference type="Pfam" id="PF03478">
    <property type="entry name" value="Beta-prop_KIB1-4"/>
    <property type="match status" value="2"/>
</dbReference>
<dbReference type="EMBL" id="SZYD01000007">
    <property type="protein sequence ID" value="KAD5803274.1"/>
    <property type="molecule type" value="Genomic_DNA"/>
</dbReference>
<proteinExistence type="predicted"/>
<dbReference type="Proteomes" id="UP000326396">
    <property type="component" value="Linkage Group LG15"/>
</dbReference>
<name>A0A5N6P1Z4_9ASTR</name>
<reference evidence="3 4" key="1">
    <citation type="submission" date="2019-05" db="EMBL/GenBank/DDBJ databases">
        <title>Mikania micrantha, genome provides insights into the molecular mechanism of rapid growth.</title>
        <authorList>
            <person name="Liu B."/>
        </authorList>
    </citation>
    <scope>NUCLEOTIDE SEQUENCE [LARGE SCALE GENOMIC DNA]</scope>
    <source>
        <strain evidence="3">NLD-2019</strain>
        <tissue evidence="3">Leaf</tissue>
    </source>
</reference>
<evidence type="ECO:0000259" key="2">
    <source>
        <dbReference type="Pfam" id="PF03478"/>
    </source>
</evidence>
<dbReference type="PANTHER" id="PTHR33127">
    <property type="entry name" value="TRANSMEMBRANE PROTEIN"/>
    <property type="match status" value="1"/>
</dbReference>
<sequence>MVRWRWVVRWWVAAMAVGSCGWRRSQLVVVAGDGWWWWLAMEQKHIFCDQKLPPLSSRHQWFIAQDLESDTQIFYTIDHNQQYHYQCRINELRGRLIRACFHGWMILSNRPDNALWSLWNPLTSKLIRLPPLFRKQEHLHECCLSAPPDAQGSVLLLVTHSLPTIVFCRLDRKRKKLKWTEMSYAKQLKSIGGTNDCLLDSPTCCNGKVYVMAWLHHDPSVLLVDIAVKGNEVVIKLMPFVQTPHFSYNHCPFYKAFSVNHTILKGSCTELFYIVVGIEDETRKTVNGVHLFTLDMTSMKWEKMVDIKDATFFLDLAGDQHYSSCYYSSVMHLELEGYVHILGESGKIIYSFNAKDGTMSVSSMPRVVLESQTSRCAMLEWRLDNDHGESKQEGDYKDTQIVVKPVQCDNNDFDCFIGESHLLNMPIHILQMIMELCIGIEYIRFRATCKLCRLAAPPIQCNSKTTLRRLQMYSFVSPWLMVLDNDRDIITFIDPIHNERYVIRTPQELNDDYQIFYSRYGWLLMGKSMHGTQLAFFNPFTGNIRKLPAPVCLARFCFSAPPTSPDCIVVGFITFDQCHMLIHFVSREPTIWHNVGLSFVGDVPYSFSFPTFCGQVVYALCNNERVDSFRDMTEADNYSWESVVGKAPRNRCKSPAQYFLSSCDQHILLVIVGEFGESVEVFEVNESTDEWKKVDGMGKHMIYVSDTSCICLEAKSPEMGNKIYFPRLSHDNGMKIVMPALWLQ</sequence>
<feature type="domain" description="KIB1-4 beta-propeller" evidence="2">
    <location>
        <begin position="75"/>
        <end position="317"/>
    </location>
</feature>
<organism evidence="3 4">
    <name type="scientific">Mikania micrantha</name>
    <name type="common">bitter vine</name>
    <dbReference type="NCBI Taxonomy" id="192012"/>
    <lineage>
        <taxon>Eukaryota</taxon>
        <taxon>Viridiplantae</taxon>
        <taxon>Streptophyta</taxon>
        <taxon>Embryophyta</taxon>
        <taxon>Tracheophyta</taxon>
        <taxon>Spermatophyta</taxon>
        <taxon>Magnoliopsida</taxon>
        <taxon>eudicotyledons</taxon>
        <taxon>Gunneridae</taxon>
        <taxon>Pentapetalae</taxon>
        <taxon>asterids</taxon>
        <taxon>campanulids</taxon>
        <taxon>Asterales</taxon>
        <taxon>Asteraceae</taxon>
        <taxon>Asteroideae</taxon>
        <taxon>Heliantheae alliance</taxon>
        <taxon>Eupatorieae</taxon>
        <taxon>Mikania</taxon>
    </lineage>
</organism>
<evidence type="ECO:0000313" key="4">
    <source>
        <dbReference type="Proteomes" id="UP000326396"/>
    </source>
</evidence>
<protein>
    <recommendedName>
        <fullName evidence="2">KIB1-4 beta-propeller domain-containing protein</fullName>
    </recommendedName>
</protein>
<keyword evidence="4" id="KW-1185">Reference proteome</keyword>